<feature type="domain" description="Aldehyde dehydrogenase" evidence="2">
    <location>
        <begin position="49"/>
        <end position="130"/>
    </location>
</feature>
<evidence type="ECO:0000256" key="1">
    <source>
        <dbReference type="SAM" id="SignalP"/>
    </source>
</evidence>
<evidence type="ECO:0000259" key="2">
    <source>
        <dbReference type="Pfam" id="PF00171"/>
    </source>
</evidence>
<protein>
    <submittedName>
        <fullName evidence="3">Betaine aldehyde dehydrogenase</fullName>
    </submittedName>
</protein>
<gene>
    <name evidence="3" type="primary">BADH</name>
</gene>
<sequence>MLQKLVLFRFLRPAALLSAALRCASSGTVDVKVPLNFWCGGRVKIKDVSTTEPVYEPATGRVLCELELCGSVEVNQAVQVAQSAYQAWSRMSGMERAHIMIEAARIIENRREDIAEIEVVNNGKSRNLTFTHQLGDECEPRFSLSHENMVVPSTM</sequence>
<dbReference type="KEGG" id="omy:100301721"/>
<dbReference type="OrthoDB" id="310895at2759"/>
<name>C1BEV9_ONCMY</name>
<keyword evidence="1" id="KW-0732">Signal</keyword>
<dbReference type="PANTHER" id="PTHR11699">
    <property type="entry name" value="ALDEHYDE DEHYDROGENASE-RELATED"/>
    <property type="match status" value="1"/>
</dbReference>
<dbReference type="AlphaFoldDB" id="C1BEV9"/>
<dbReference type="Pfam" id="PF00171">
    <property type="entry name" value="Aldedh"/>
    <property type="match status" value="1"/>
</dbReference>
<dbReference type="EMBL" id="BT073138">
    <property type="protein sequence ID" value="ACO07562.1"/>
    <property type="molecule type" value="mRNA"/>
</dbReference>
<dbReference type="InterPro" id="IPR016162">
    <property type="entry name" value="Ald_DH_N"/>
</dbReference>
<reference evidence="3" key="1">
    <citation type="submission" date="2009-03" db="EMBL/GenBank/DDBJ databases">
        <title>Oncorhynchus mykiss ESTs and full-length cDNAs from Red Blood Cells.</title>
        <authorList>
            <consortium name="cGRASP (B.F. Koop &amp; W.S. Davidson)"/>
            <person name="Yasuike M."/>
            <person name="von Schalburg K."/>
            <person name="Cooper G."/>
            <person name="Leong J."/>
            <person name="Davidson W.S."/>
            <person name="Koop B.F."/>
        </authorList>
    </citation>
    <scope>NUCLEOTIDE SEQUENCE</scope>
    <source>
        <tissue evidence="3">Red blood cell</tissue>
    </source>
</reference>
<dbReference type="Gene3D" id="3.40.605.10">
    <property type="entry name" value="Aldehyde Dehydrogenase, Chain A, domain 1"/>
    <property type="match status" value="1"/>
</dbReference>
<dbReference type="GeneID" id="100301721"/>
<evidence type="ECO:0000313" key="3">
    <source>
        <dbReference type="EMBL" id="ACO07562.1"/>
    </source>
</evidence>
<dbReference type="InterPro" id="IPR015590">
    <property type="entry name" value="Aldehyde_DH_dom"/>
</dbReference>
<dbReference type="CTD" id="100301721"/>
<dbReference type="InterPro" id="IPR016161">
    <property type="entry name" value="Ald_DH/histidinol_DH"/>
</dbReference>
<dbReference type="GO" id="GO:0016491">
    <property type="term" value="F:oxidoreductase activity"/>
    <property type="evidence" value="ECO:0007669"/>
    <property type="project" value="InterPro"/>
</dbReference>
<feature type="signal peptide" evidence="1">
    <location>
        <begin position="1"/>
        <end position="26"/>
    </location>
</feature>
<feature type="chain" id="PRO_5002904740" evidence="1">
    <location>
        <begin position="27"/>
        <end position="155"/>
    </location>
</feature>
<dbReference type="SUPFAM" id="SSF53720">
    <property type="entry name" value="ALDH-like"/>
    <property type="match status" value="1"/>
</dbReference>
<proteinExistence type="evidence at transcript level"/>
<accession>C1BEV9</accession>
<dbReference type="RefSeq" id="NP_001154022.1">
    <property type="nucleotide sequence ID" value="NM_001160550.2"/>
</dbReference>
<organism evidence="3">
    <name type="scientific">Oncorhynchus mykiss</name>
    <name type="common">Rainbow trout</name>
    <name type="synonym">Salmo gairdneri</name>
    <dbReference type="NCBI Taxonomy" id="8022"/>
    <lineage>
        <taxon>Eukaryota</taxon>
        <taxon>Metazoa</taxon>
        <taxon>Chordata</taxon>
        <taxon>Craniata</taxon>
        <taxon>Vertebrata</taxon>
        <taxon>Euteleostomi</taxon>
        <taxon>Actinopterygii</taxon>
        <taxon>Neopterygii</taxon>
        <taxon>Teleostei</taxon>
        <taxon>Protacanthopterygii</taxon>
        <taxon>Salmoniformes</taxon>
        <taxon>Salmonidae</taxon>
        <taxon>Salmoninae</taxon>
        <taxon>Oncorhynchus</taxon>
    </lineage>
</organism>